<feature type="domain" description="RNA polymerase sigma factor 70 region 4 type 2" evidence="8">
    <location>
        <begin position="150"/>
        <end position="202"/>
    </location>
</feature>
<evidence type="ECO:0000259" key="7">
    <source>
        <dbReference type="Pfam" id="PF04542"/>
    </source>
</evidence>
<sequence>MPPHRIASGITASQSAFSDADIIQAIQAGQRNGFELLMRRFNRVLYRAARAIVKNDAEAEDVVQESYLRIFQSLHSFRGESSLSTWLTRIVINEGLARSRKSTRRAEIIDISSEMQWDEVERHQTDDEAIMDGKRVEQPEEAAERAQIRRLIEAKIDDLPEVFRIVFMLRGLEEMSVEETAACLNIPEATVRTRYFRARSMLREALSREIDHGLDAAFSFDGARCDRIVANVLVRLAVR</sequence>
<protein>
    <recommendedName>
        <fullName evidence="6">RNA polymerase sigma factor</fullName>
    </recommendedName>
</protein>
<dbReference type="InterPro" id="IPR013325">
    <property type="entry name" value="RNA_pol_sigma_r2"/>
</dbReference>
<dbReference type="InterPro" id="IPR014284">
    <property type="entry name" value="RNA_pol_sigma-70_dom"/>
</dbReference>
<dbReference type="Pfam" id="PF08281">
    <property type="entry name" value="Sigma70_r4_2"/>
    <property type="match status" value="1"/>
</dbReference>
<dbReference type="NCBIfam" id="NF008888">
    <property type="entry name" value="PRK11922.1"/>
    <property type="match status" value="1"/>
</dbReference>
<dbReference type="GO" id="GO:0006352">
    <property type="term" value="P:DNA-templated transcription initiation"/>
    <property type="evidence" value="ECO:0007669"/>
    <property type="project" value="InterPro"/>
</dbReference>
<organism evidence="9 10">
    <name type="scientific">Duganella fentianensis</name>
    <dbReference type="NCBI Taxonomy" id="2692177"/>
    <lineage>
        <taxon>Bacteria</taxon>
        <taxon>Pseudomonadati</taxon>
        <taxon>Pseudomonadota</taxon>
        <taxon>Betaproteobacteria</taxon>
        <taxon>Burkholderiales</taxon>
        <taxon>Oxalobacteraceae</taxon>
        <taxon>Telluria group</taxon>
        <taxon>Duganella</taxon>
    </lineage>
</organism>
<evidence type="ECO:0000256" key="2">
    <source>
        <dbReference type="ARBA" id="ARBA00023015"/>
    </source>
</evidence>
<gene>
    <name evidence="9" type="ORF">GTP23_06840</name>
</gene>
<evidence type="ECO:0000256" key="4">
    <source>
        <dbReference type="ARBA" id="ARBA00023125"/>
    </source>
</evidence>
<evidence type="ECO:0000256" key="6">
    <source>
        <dbReference type="RuleBase" id="RU000716"/>
    </source>
</evidence>
<name>A0A845HUT5_9BURK</name>
<proteinExistence type="inferred from homology"/>
<evidence type="ECO:0000313" key="9">
    <source>
        <dbReference type="EMBL" id="MYN44789.1"/>
    </source>
</evidence>
<dbReference type="RefSeq" id="WP_161034388.1">
    <property type="nucleotide sequence ID" value="NZ_WWCL01000001.1"/>
</dbReference>
<evidence type="ECO:0000259" key="8">
    <source>
        <dbReference type="Pfam" id="PF08281"/>
    </source>
</evidence>
<reference evidence="9" key="1">
    <citation type="submission" date="2019-12" db="EMBL/GenBank/DDBJ databases">
        <title>Novel species isolated from a subtropical stream in China.</title>
        <authorList>
            <person name="Lu H."/>
        </authorList>
    </citation>
    <scope>NUCLEOTIDE SEQUENCE [LARGE SCALE GENOMIC DNA]</scope>
    <source>
        <strain evidence="9">FT93W</strain>
    </source>
</reference>
<comment type="similarity">
    <text evidence="1 6">Belongs to the sigma-70 factor family. ECF subfamily.</text>
</comment>
<accession>A0A845HUT5</accession>
<dbReference type="GO" id="GO:0003677">
    <property type="term" value="F:DNA binding"/>
    <property type="evidence" value="ECO:0007669"/>
    <property type="project" value="UniProtKB-KW"/>
</dbReference>
<dbReference type="SUPFAM" id="SSF88946">
    <property type="entry name" value="Sigma2 domain of RNA polymerase sigma factors"/>
    <property type="match status" value="1"/>
</dbReference>
<dbReference type="InterPro" id="IPR000838">
    <property type="entry name" value="RNA_pol_sigma70_ECF_CS"/>
</dbReference>
<keyword evidence="5 6" id="KW-0804">Transcription</keyword>
<comment type="caution">
    <text evidence="9">The sequence shown here is derived from an EMBL/GenBank/DDBJ whole genome shotgun (WGS) entry which is preliminary data.</text>
</comment>
<dbReference type="PROSITE" id="PS01063">
    <property type="entry name" value="SIGMA70_ECF"/>
    <property type="match status" value="1"/>
</dbReference>
<dbReference type="InterPro" id="IPR007627">
    <property type="entry name" value="RNA_pol_sigma70_r2"/>
</dbReference>
<keyword evidence="4 6" id="KW-0238">DNA-binding</keyword>
<dbReference type="Gene3D" id="1.10.10.10">
    <property type="entry name" value="Winged helix-like DNA-binding domain superfamily/Winged helix DNA-binding domain"/>
    <property type="match status" value="1"/>
</dbReference>
<dbReference type="PANTHER" id="PTHR43133:SF51">
    <property type="entry name" value="RNA POLYMERASE SIGMA FACTOR"/>
    <property type="match status" value="1"/>
</dbReference>
<dbReference type="InterPro" id="IPR039425">
    <property type="entry name" value="RNA_pol_sigma-70-like"/>
</dbReference>
<dbReference type="Pfam" id="PF04542">
    <property type="entry name" value="Sigma70_r2"/>
    <property type="match status" value="1"/>
</dbReference>
<dbReference type="CDD" id="cd06171">
    <property type="entry name" value="Sigma70_r4"/>
    <property type="match status" value="1"/>
</dbReference>
<keyword evidence="10" id="KW-1185">Reference proteome</keyword>
<feature type="domain" description="RNA polymerase sigma-70 region 2" evidence="7">
    <location>
        <begin position="37"/>
        <end position="104"/>
    </location>
</feature>
<evidence type="ECO:0000256" key="1">
    <source>
        <dbReference type="ARBA" id="ARBA00010641"/>
    </source>
</evidence>
<dbReference type="Gene3D" id="1.10.1740.10">
    <property type="match status" value="1"/>
</dbReference>
<dbReference type="InterPro" id="IPR013324">
    <property type="entry name" value="RNA_pol_sigma_r3/r4-like"/>
</dbReference>
<dbReference type="InterPro" id="IPR013249">
    <property type="entry name" value="RNA_pol_sigma70_r4_t2"/>
</dbReference>
<dbReference type="AlphaFoldDB" id="A0A845HUT5"/>
<keyword evidence="2 6" id="KW-0805">Transcription regulation</keyword>
<dbReference type="SUPFAM" id="SSF88659">
    <property type="entry name" value="Sigma3 and sigma4 domains of RNA polymerase sigma factors"/>
    <property type="match status" value="1"/>
</dbReference>
<evidence type="ECO:0000256" key="5">
    <source>
        <dbReference type="ARBA" id="ARBA00023163"/>
    </source>
</evidence>
<evidence type="ECO:0000256" key="3">
    <source>
        <dbReference type="ARBA" id="ARBA00023082"/>
    </source>
</evidence>
<dbReference type="EMBL" id="WWCL01000001">
    <property type="protein sequence ID" value="MYN44789.1"/>
    <property type="molecule type" value="Genomic_DNA"/>
</dbReference>
<dbReference type="InterPro" id="IPR036388">
    <property type="entry name" value="WH-like_DNA-bd_sf"/>
</dbReference>
<evidence type="ECO:0000313" key="10">
    <source>
        <dbReference type="Proteomes" id="UP000444316"/>
    </source>
</evidence>
<dbReference type="PANTHER" id="PTHR43133">
    <property type="entry name" value="RNA POLYMERASE ECF-TYPE SIGMA FACTO"/>
    <property type="match status" value="1"/>
</dbReference>
<dbReference type="GO" id="GO:0016987">
    <property type="term" value="F:sigma factor activity"/>
    <property type="evidence" value="ECO:0007669"/>
    <property type="project" value="UniProtKB-KW"/>
</dbReference>
<dbReference type="NCBIfam" id="TIGR02937">
    <property type="entry name" value="sigma70-ECF"/>
    <property type="match status" value="1"/>
</dbReference>
<dbReference type="Proteomes" id="UP000444316">
    <property type="component" value="Unassembled WGS sequence"/>
</dbReference>
<keyword evidence="3 6" id="KW-0731">Sigma factor</keyword>